<accession>A0A699UW35</accession>
<evidence type="ECO:0000313" key="2">
    <source>
        <dbReference type="EMBL" id="GFD24054.1"/>
    </source>
</evidence>
<protein>
    <submittedName>
        <fullName evidence="2">Uncharacterized protein</fullName>
    </submittedName>
</protein>
<feature type="non-terminal residue" evidence="2">
    <location>
        <position position="129"/>
    </location>
</feature>
<comment type="caution">
    <text evidence="2">The sequence shown here is derived from an EMBL/GenBank/DDBJ whole genome shotgun (WGS) entry which is preliminary data.</text>
</comment>
<gene>
    <name evidence="2" type="ORF">Tci_896023</name>
</gene>
<proteinExistence type="predicted"/>
<feature type="non-terminal residue" evidence="2">
    <location>
        <position position="1"/>
    </location>
</feature>
<evidence type="ECO:0000256" key="1">
    <source>
        <dbReference type="SAM" id="MobiDB-lite"/>
    </source>
</evidence>
<feature type="region of interest" description="Disordered" evidence="1">
    <location>
        <begin position="108"/>
        <end position="129"/>
    </location>
</feature>
<name>A0A699UW35_TANCI</name>
<sequence length="129" mass="13520">RANNDLEANVNRLFNEGGSSAGEEQEARTAAWVRIVSEEDVAPEEPRRLRKKSANAFEAEGSSIIRSAVIPPVVTEAVITTQVASIPSTVAPKSSTKVVTPVHASVFQDSDSAGTVRPDVAGSSHAPGK</sequence>
<dbReference type="EMBL" id="BKCJ011349468">
    <property type="protein sequence ID" value="GFD24054.1"/>
    <property type="molecule type" value="Genomic_DNA"/>
</dbReference>
<organism evidence="2">
    <name type="scientific">Tanacetum cinerariifolium</name>
    <name type="common">Dalmatian daisy</name>
    <name type="synonym">Chrysanthemum cinerariifolium</name>
    <dbReference type="NCBI Taxonomy" id="118510"/>
    <lineage>
        <taxon>Eukaryota</taxon>
        <taxon>Viridiplantae</taxon>
        <taxon>Streptophyta</taxon>
        <taxon>Embryophyta</taxon>
        <taxon>Tracheophyta</taxon>
        <taxon>Spermatophyta</taxon>
        <taxon>Magnoliopsida</taxon>
        <taxon>eudicotyledons</taxon>
        <taxon>Gunneridae</taxon>
        <taxon>Pentapetalae</taxon>
        <taxon>asterids</taxon>
        <taxon>campanulids</taxon>
        <taxon>Asterales</taxon>
        <taxon>Asteraceae</taxon>
        <taxon>Asteroideae</taxon>
        <taxon>Anthemideae</taxon>
        <taxon>Anthemidinae</taxon>
        <taxon>Tanacetum</taxon>
    </lineage>
</organism>
<dbReference type="AlphaFoldDB" id="A0A699UW35"/>
<reference evidence="2" key="1">
    <citation type="journal article" date="2019" name="Sci. Rep.">
        <title>Draft genome of Tanacetum cinerariifolium, the natural source of mosquito coil.</title>
        <authorList>
            <person name="Yamashiro T."/>
            <person name="Shiraishi A."/>
            <person name="Satake H."/>
            <person name="Nakayama K."/>
        </authorList>
    </citation>
    <scope>NUCLEOTIDE SEQUENCE</scope>
</reference>